<evidence type="ECO:0000259" key="9">
    <source>
        <dbReference type="PROSITE" id="PS51012"/>
    </source>
</evidence>
<dbReference type="Proteomes" id="UP000761264">
    <property type="component" value="Unassembled WGS sequence"/>
</dbReference>
<evidence type="ECO:0000313" key="11">
    <source>
        <dbReference type="Proteomes" id="UP000761264"/>
    </source>
</evidence>
<name>A0A967CBK4_9PROT</name>
<accession>A0A967CBK4</accession>
<evidence type="ECO:0000256" key="6">
    <source>
        <dbReference type="ARBA" id="ARBA00022989"/>
    </source>
</evidence>
<feature type="transmembrane region" description="Helical" evidence="8">
    <location>
        <begin position="267"/>
        <end position="291"/>
    </location>
</feature>
<feature type="transmembrane region" description="Helical" evidence="8">
    <location>
        <begin position="32"/>
        <end position="52"/>
    </location>
</feature>
<keyword evidence="6 8" id="KW-1133">Transmembrane helix</keyword>
<dbReference type="EMBL" id="JAAQPH010000004">
    <property type="protein sequence ID" value="NIA68264.1"/>
    <property type="molecule type" value="Genomic_DNA"/>
</dbReference>
<comment type="subcellular location">
    <subcellularLocation>
        <location evidence="1">Cell membrane</location>
        <topology evidence="1">Multi-pass membrane protein</topology>
    </subcellularLocation>
</comment>
<evidence type="ECO:0000256" key="3">
    <source>
        <dbReference type="ARBA" id="ARBA00022448"/>
    </source>
</evidence>
<keyword evidence="4" id="KW-1003">Cell membrane</keyword>
<feature type="transmembrane region" description="Helical" evidence="8">
    <location>
        <begin position="303"/>
        <end position="321"/>
    </location>
</feature>
<dbReference type="InterPro" id="IPR013525">
    <property type="entry name" value="ABC2_TM"/>
</dbReference>
<evidence type="ECO:0000256" key="5">
    <source>
        <dbReference type="ARBA" id="ARBA00022692"/>
    </source>
</evidence>
<feature type="transmembrane region" description="Helical" evidence="8">
    <location>
        <begin position="239"/>
        <end position="261"/>
    </location>
</feature>
<reference evidence="10" key="1">
    <citation type="submission" date="2020-03" db="EMBL/GenBank/DDBJ databases">
        <title>Genome of Pelagibius litoralis DSM 21314T.</title>
        <authorList>
            <person name="Wang G."/>
        </authorList>
    </citation>
    <scope>NUCLEOTIDE SEQUENCE</scope>
    <source>
        <strain evidence="10">DSM 21314</strain>
    </source>
</reference>
<keyword evidence="7 8" id="KW-0472">Membrane</keyword>
<keyword evidence="3" id="KW-0813">Transport</keyword>
<dbReference type="PROSITE" id="PS51012">
    <property type="entry name" value="ABC_TM2"/>
    <property type="match status" value="1"/>
</dbReference>
<keyword evidence="5 8" id="KW-0812">Transmembrane</keyword>
<comment type="caution">
    <text evidence="10">The sequence shown here is derived from an EMBL/GenBank/DDBJ whole genome shotgun (WGS) entry which is preliminary data.</text>
</comment>
<keyword evidence="11" id="KW-1185">Reference proteome</keyword>
<feature type="transmembrane region" description="Helical" evidence="8">
    <location>
        <begin position="191"/>
        <end position="212"/>
    </location>
</feature>
<evidence type="ECO:0000256" key="2">
    <source>
        <dbReference type="ARBA" id="ARBA00007783"/>
    </source>
</evidence>
<dbReference type="Gene3D" id="3.40.1710.10">
    <property type="entry name" value="abc type-2 transporter like domain"/>
    <property type="match status" value="1"/>
</dbReference>
<dbReference type="GO" id="GO:0005886">
    <property type="term" value="C:plasma membrane"/>
    <property type="evidence" value="ECO:0007669"/>
    <property type="project" value="UniProtKB-SubCell"/>
</dbReference>
<dbReference type="InterPro" id="IPR051449">
    <property type="entry name" value="ABC-2_transporter_component"/>
</dbReference>
<dbReference type="GO" id="GO:0140359">
    <property type="term" value="F:ABC-type transporter activity"/>
    <property type="evidence" value="ECO:0007669"/>
    <property type="project" value="InterPro"/>
</dbReference>
<evidence type="ECO:0000256" key="7">
    <source>
        <dbReference type="ARBA" id="ARBA00023136"/>
    </source>
</evidence>
<evidence type="ECO:0000313" key="10">
    <source>
        <dbReference type="EMBL" id="NIA68264.1"/>
    </source>
</evidence>
<sequence length="384" mass="42107">MNTPGIKALTGSLSRITAVFVKELIQMRRDRMTFAMMLAIPVLQLVLFGYAINNDPKHLPTAVHVEERTPIVRSLLTALETSEYYDLVFETADPRESARLLARGDVSFVVSIPVGFTERLVRGERPQLLIEADASDPAASSNAVARAEEIVNRALRHDLKGALDHLAPVAGPVEVIIHSRYNPEAITQYNIVPGLLGVILTMTLVMITAIAMTREAERGTMENLLAMPARPHEVMIGKIAPYIGVGGVQTVIILIAARFLFDVPFTGALWLLLAGVVLFLIANLALGFTFSTIAKSQMQAMQLTFFFFLPSILLSGFMFPYRGMPAWAQVVGEALPLTHFLRIVRGVMLKGAGYADVQNAFLAIAIFTVVVGIIAMTRYKRTLD</sequence>
<comment type="similarity">
    <text evidence="2">Belongs to the ABC-2 integral membrane protein family.</text>
</comment>
<gene>
    <name evidence="10" type="ORF">HBA54_06635</name>
</gene>
<dbReference type="PANTHER" id="PTHR30294">
    <property type="entry name" value="MEMBRANE COMPONENT OF ABC TRANSPORTER YHHJ-RELATED"/>
    <property type="match status" value="1"/>
</dbReference>
<evidence type="ECO:0000256" key="4">
    <source>
        <dbReference type="ARBA" id="ARBA00022475"/>
    </source>
</evidence>
<protein>
    <submittedName>
        <fullName evidence="10">ABC transporter permease</fullName>
    </submittedName>
</protein>
<dbReference type="PANTHER" id="PTHR30294:SF29">
    <property type="entry name" value="MULTIDRUG ABC TRANSPORTER PERMEASE YBHS-RELATED"/>
    <property type="match status" value="1"/>
</dbReference>
<feature type="domain" description="ABC transmembrane type-2" evidence="9">
    <location>
        <begin position="153"/>
        <end position="382"/>
    </location>
</feature>
<dbReference type="AlphaFoldDB" id="A0A967CBK4"/>
<evidence type="ECO:0000256" key="8">
    <source>
        <dbReference type="SAM" id="Phobius"/>
    </source>
</evidence>
<organism evidence="10 11">
    <name type="scientific">Pelagibius litoralis</name>
    <dbReference type="NCBI Taxonomy" id="374515"/>
    <lineage>
        <taxon>Bacteria</taxon>
        <taxon>Pseudomonadati</taxon>
        <taxon>Pseudomonadota</taxon>
        <taxon>Alphaproteobacteria</taxon>
        <taxon>Rhodospirillales</taxon>
        <taxon>Rhodovibrionaceae</taxon>
        <taxon>Pelagibius</taxon>
    </lineage>
</organism>
<evidence type="ECO:0000256" key="1">
    <source>
        <dbReference type="ARBA" id="ARBA00004651"/>
    </source>
</evidence>
<dbReference type="InterPro" id="IPR047817">
    <property type="entry name" value="ABC2_TM_bact-type"/>
</dbReference>
<proteinExistence type="inferred from homology"/>
<feature type="transmembrane region" description="Helical" evidence="8">
    <location>
        <begin position="360"/>
        <end position="379"/>
    </location>
</feature>
<dbReference type="Pfam" id="PF12698">
    <property type="entry name" value="ABC2_membrane_3"/>
    <property type="match status" value="1"/>
</dbReference>